<protein>
    <submittedName>
        <fullName evidence="4">Uncharacterized protein</fullName>
    </submittedName>
</protein>
<feature type="transmembrane region" description="Helical" evidence="2">
    <location>
        <begin position="202"/>
        <end position="228"/>
    </location>
</feature>
<feature type="transmembrane region" description="Helical" evidence="2">
    <location>
        <begin position="285"/>
        <end position="305"/>
    </location>
</feature>
<keyword evidence="2" id="KW-0472">Membrane</keyword>
<organism evidence="4 5">
    <name type="scientific">Rubinisphaera italica</name>
    <dbReference type="NCBI Taxonomy" id="2527969"/>
    <lineage>
        <taxon>Bacteria</taxon>
        <taxon>Pseudomonadati</taxon>
        <taxon>Planctomycetota</taxon>
        <taxon>Planctomycetia</taxon>
        <taxon>Planctomycetales</taxon>
        <taxon>Planctomycetaceae</taxon>
        <taxon>Rubinisphaera</taxon>
    </lineage>
</organism>
<feature type="chain" id="PRO_5022714413" evidence="3">
    <location>
        <begin position="23"/>
        <end position="355"/>
    </location>
</feature>
<proteinExistence type="predicted"/>
<dbReference type="Proteomes" id="UP000316095">
    <property type="component" value="Unassembled WGS sequence"/>
</dbReference>
<accession>A0A5C5X907</accession>
<feature type="transmembrane region" description="Helical" evidence="2">
    <location>
        <begin position="317"/>
        <end position="341"/>
    </location>
</feature>
<dbReference type="AlphaFoldDB" id="A0A5C5X907"/>
<feature type="signal peptide" evidence="3">
    <location>
        <begin position="1"/>
        <end position="22"/>
    </location>
</feature>
<keyword evidence="5" id="KW-1185">Reference proteome</keyword>
<evidence type="ECO:0000256" key="3">
    <source>
        <dbReference type="SAM" id="SignalP"/>
    </source>
</evidence>
<evidence type="ECO:0000313" key="4">
    <source>
        <dbReference type="EMBL" id="TWT59420.1"/>
    </source>
</evidence>
<gene>
    <name evidence="4" type="ORF">Pan54_01260</name>
</gene>
<keyword evidence="2" id="KW-0812">Transmembrane</keyword>
<feature type="coiled-coil region" evidence="1">
    <location>
        <begin position="148"/>
        <end position="175"/>
    </location>
</feature>
<evidence type="ECO:0000313" key="5">
    <source>
        <dbReference type="Proteomes" id="UP000316095"/>
    </source>
</evidence>
<dbReference type="EMBL" id="SJPG01000001">
    <property type="protein sequence ID" value="TWT59420.1"/>
    <property type="molecule type" value="Genomic_DNA"/>
</dbReference>
<reference evidence="4 5" key="1">
    <citation type="submission" date="2019-02" db="EMBL/GenBank/DDBJ databases">
        <title>Deep-cultivation of Planctomycetes and their phenomic and genomic characterization uncovers novel biology.</title>
        <authorList>
            <person name="Wiegand S."/>
            <person name="Jogler M."/>
            <person name="Boedeker C."/>
            <person name="Pinto D."/>
            <person name="Vollmers J."/>
            <person name="Rivas-Marin E."/>
            <person name="Kohn T."/>
            <person name="Peeters S.H."/>
            <person name="Heuer A."/>
            <person name="Rast P."/>
            <person name="Oberbeckmann S."/>
            <person name="Bunk B."/>
            <person name="Jeske O."/>
            <person name="Meyerdierks A."/>
            <person name="Storesund J.E."/>
            <person name="Kallscheuer N."/>
            <person name="Luecker S."/>
            <person name="Lage O.M."/>
            <person name="Pohl T."/>
            <person name="Merkel B.J."/>
            <person name="Hornburger P."/>
            <person name="Mueller R.-W."/>
            <person name="Bruemmer F."/>
            <person name="Labrenz M."/>
            <person name="Spormann A.M."/>
            <person name="Op Den Camp H."/>
            <person name="Overmann J."/>
            <person name="Amann R."/>
            <person name="Jetten M.S.M."/>
            <person name="Mascher T."/>
            <person name="Medema M.H."/>
            <person name="Devos D.P."/>
            <person name="Kaster A.-K."/>
            <person name="Ovreas L."/>
            <person name="Rohde M."/>
            <person name="Galperin M.Y."/>
            <person name="Jogler C."/>
        </authorList>
    </citation>
    <scope>NUCLEOTIDE SEQUENCE [LARGE SCALE GENOMIC DNA]</scope>
    <source>
        <strain evidence="4 5">Pan54</strain>
    </source>
</reference>
<keyword evidence="1" id="KW-0175">Coiled coil</keyword>
<evidence type="ECO:0000256" key="1">
    <source>
        <dbReference type="SAM" id="Coils"/>
    </source>
</evidence>
<name>A0A5C5X907_9PLAN</name>
<sequence precursor="true">MFFMSRALLIWILLLSFTTSNALSVNADTPRYISWDNCVLPEIDLDFPCTNPTYLINDERVPRDIVLTDKAARAGIMNAKIKDLKRYRDEYSINYKRFKDITNREAVSRPFVVTVDIRCMNQKGQSRRNRIDLLLELPADFEEIFTKEAKLELKRREQEEKRRIAQKKSKENEDRENNVRAIRVEREEAHAINQLINPPDHVMMHMLIFLGIVAVLLVPIDMLSLAVIERMILRHKEVDINSSSKTQLMFCFKCALGTVIIWFFSRLFSPSIAYEVFGIYSVPQLIASSLVTLISGRLILTYVLLMNDNMFSRNKLLPAVIYFNLFVFLIMSLMFGLIVMLSNLSEMFEIYLPAF</sequence>
<keyword evidence="2" id="KW-1133">Transmembrane helix</keyword>
<keyword evidence="3" id="KW-0732">Signal</keyword>
<comment type="caution">
    <text evidence="4">The sequence shown here is derived from an EMBL/GenBank/DDBJ whole genome shotgun (WGS) entry which is preliminary data.</text>
</comment>
<evidence type="ECO:0000256" key="2">
    <source>
        <dbReference type="SAM" id="Phobius"/>
    </source>
</evidence>
<feature type="transmembrane region" description="Helical" evidence="2">
    <location>
        <begin position="248"/>
        <end position="265"/>
    </location>
</feature>